<dbReference type="EMBL" id="JACJTB010000044">
    <property type="protein sequence ID" value="MBD2597496.1"/>
    <property type="molecule type" value="Genomic_DNA"/>
</dbReference>
<proteinExistence type="predicted"/>
<organism evidence="1 2">
    <name type="scientific">Nostoc spongiaeforme FACHB-130</name>
    <dbReference type="NCBI Taxonomy" id="1357510"/>
    <lineage>
        <taxon>Bacteria</taxon>
        <taxon>Bacillati</taxon>
        <taxon>Cyanobacteriota</taxon>
        <taxon>Cyanophyceae</taxon>
        <taxon>Nostocales</taxon>
        <taxon>Nostocaceae</taxon>
        <taxon>Nostoc</taxon>
    </lineage>
</organism>
<reference evidence="1 2" key="1">
    <citation type="journal article" date="2020" name="ISME J.">
        <title>Comparative genomics reveals insights into cyanobacterial evolution and habitat adaptation.</title>
        <authorList>
            <person name="Chen M.Y."/>
            <person name="Teng W.K."/>
            <person name="Zhao L."/>
            <person name="Hu C.X."/>
            <person name="Zhou Y.K."/>
            <person name="Han B.P."/>
            <person name="Song L.R."/>
            <person name="Shu W.S."/>
        </authorList>
    </citation>
    <scope>NUCLEOTIDE SEQUENCE [LARGE SCALE GENOMIC DNA]</scope>
    <source>
        <strain evidence="1 2">FACHB-130</strain>
    </source>
</reference>
<accession>A0ABR8G2P5</accession>
<name>A0ABR8G2P5_9NOSO</name>
<dbReference type="Proteomes" id="UP000603457">
    <property type="component" value="Unassembled WGS sequence"/>
</dbReference>
<keyword evidence="2" id="KW-1185">Reference proteome</keyword>
<evidence type="ECO:0000313" key="1">
    <source>
        <dbReference type="EMBL" id="MBD2597496.1"/>
    </source>
</evidence>
<sequence length="222" mass="25535">MPFNFENDAIPEANNISTEELNKIARKNILDLFNKNCLDENLLHLGLARYLLRRSLILRTNVLHSSVINNLDKLSPVLRDAIIYITKTTKSSDLQLTGNALVSFFNQSDLAYLPFISLWITHALTDKFAKDCEAETHNICKSVRDNLGTRPFAILAKKLKYLDWVRQQKETWQNNNPWDRRAIIWSASALSQDERKYWLMRVQNAGDILDKAIATAAMNITE</sequence>
<dbReference type="RefSeq" id="WP_190970145.1">
    <property type="nucleotide sequence ID" value="NZ_JACJTB010000044.1"/>
</dbReference>
<evidence type="ECO:0000313" key="2">
    <source>
        <dbReference type="Proteomes" id="UP000603457"/>
    </source>
</evidence>
<evidence type="ECO:0008006" key="3">
    <source>
        <dbReference type="Google" id="ProtNLM"/>
    </source>
</evidence>
<comment type="caution">
    <text evidence="1">The sequence shown here is derived from an EMBL/GenBank/DDBJ whole genome shotgun (WGS) entry which is preliminary data.</text>
</comment>
<protein>
    <recommendedName>
        <fullName evidence="3">DNA alkylation repair enzyme</fullName>
    </recommendedName>
</protein>
<gene>
    <name evidence="1" type="ORF">H6G74_24695</name>
</gene>